<gene>
    <name evidence="1" type="ORF">PHLCEN_2v3885</name>
</gene>
<dbReference type="AlphaFoldDB" id="A0A2R6QB96"/>
<protein>
    <submittedName>
        <fullName evidence="1">Uncharacterized protein</fullName>
    </submittedName>
</protein>
<accession>A0A2R6QB96</accession>
<name>A0A2R6QB96_9APHY</name>
<comment type="caution">
    <text evidence="1">The sequence shown here is derived from an EMBL/GenBank/DDBJ whole genome shotgun (WGS) entry which is preliminary data.</text>
</comment>
<proteinExistence type="predicted"/>
<keyword evidence="2" id="KW-1185">Reference proteome</keyword>
<evidence type="ECO:0000313" key="1">
    <source>
        <dbReference type="EMBL" id="PSS05396.1"/>
    </source>
</evidence>
<evidence type="ECO:0000313" key="2">
    <source>
        <dbReference type="Proteomes" id="UP000186601"/>
    </source>
</evidence>
<sequence>MRHKSYEPQRELQRYYMYNVYINDSMRTTENKGKIDVMRGDWHQIYRNE</sequence>
<organism evidence="1 2">
    <name type="scientific">Hermanssonia centrifuga</name>
    <dbReference type="NCBI Taxonomy" id="98765"/>
    <lineage>
        <taxon>Eukaryota</taxon>
        <taxon>Fungi</taxon>
        <taxon>Dikarya</taxon>
        <taxon>Basidiomycota</taxon>
        <taxon>Agaricomycotina</taxon>
        <taxon>Agaricomycetes</taxon>
        <taxon>Polyporales</taxon>
        <taxon>Meruliaceae</taxon>
        <taxon>Hermanssonia</taxon>
    </lineage>
</organism>
<reference evidence="1 2" key="1">
    <citation type="submission" date="2018-02" db="EMBL/GenBank/DDBJ databases">
        <title>Genome sequence of the basidiomycete white-rot fungus Phlebia centrifuga.</title>
        <authorList>
            <person name="Granchi Z."/>
            <person name="Peng M."/>
            <person name="de Vries R.P."/>
            <person name="Hilden K."/>
            <person name="Makela M.R."/>
            <person name="Grigoriev I."/>
            <person name="Riley R."/>
        </authorList>
    </citation>
    <scope>NUCLEOTIDE SEQUENCE [LARGE SCALE GENOMIC DNA]</scope>
    <source>
        <strain evidence="1 2">FBCC195</strain>
    </source>
</reference>
<dbReference type="EMBL" id="MLYV02000373">
    <property type="protein sequence ID" value="PSS05396.1"/>
    <property type="molecule type" value="Genomic_DNA"/>
</dbReference>
<dbReference type="Proteomes" id="UP000186601">
    <property type="component" value="Unassembled WGS sequence"/>
</dbReference>